<dbReference type="InterPro" id="IPR037049">
    <property type="entry name" value="DUF1214_C_sf"/>
</dbReference>
<evidence type="ECO:0000259" key="3">
    <source>
        <dbReference type="Pfam" id="PF06863"/>
    </source>
</evidence>
<dbReference type="InterPro" id="IPR010679">
    <property type="entry name" value="DUF1254"/>
</dbReference>
<dbReference type="InterPro" id="IPR010621">
    <property type="entry name" value="DUF1214"/>
</dbReference>
<evidence type="ECO:0000313" key="4">
    <source>
        <dbReference type="EMBL" id="SDN11097.1"/>
    </source>
</evidence>
<dbReference type="SUPFAM" id="SSF160935">
    <property type="entry name" value="VPA0735-like"/>
    <property type="match status" value="1"/>
</dbReference>
<gene>
    <name evidence="4" type="ORF">SAMN05216193_101154</name>
</gene>
<accession>A0A1G9YQ16</accession>
<proteinExistence type="predicted"/>
<organism evidence="4 5">
    <name type="scientific">Pseudomonas jinjuensis</name>
    <dbReference type="NCBI Taxonomy" id="198616"/>
    <lineage>
        <taxon>Bacteria</taxon>
        <taxon>Pseudomonadati</taxon>
        <taxon>Pseudomonadota</taxon>
        <taxon>Gammaproteobacteria</taxon>
        <taxon>Pseudomonadales</taxon>
        <taxon>Pseudomonadaceae</taxon>
        <taxon>Pseudomonas</taxon>
    </lineage>
</organism>
<dbReference type="Pfam" id="PF06863">
    <property type="entry name" value="DUF1254"/>
    <property type="match status" value="1"/>
</dbReference>
<evidence type="ECO:0000259" key="2">
    <source>
        <dbReference type="Pfam" id="PF06742"/>
    </source>
</evidence>
<feature type="domain" description="DUF1254" evidence="3">
    <location>
        <begin position="80"/>
        <end position="211"/>
    </location>
</feature>
<keyword evidence="1" id="KW-0732">Signal</keyword>
<dbReference type="Proteomes" id="UP000242957">
    <property type="component" value="Unassembled WGS sequence"/>
</dbReference>
<evidence type="ECO:0000256" key="1">
    <source>
        <dbReference type="SAM" id="SignalP"/>
    </source>
</evidence>
<keyword evidence="5" id="KW-1185">Reference proteome</keyword>
<dbReference type="STRING" id="198616.SAMN05216193_101154"/>
<dbReference type="Gene3D" id="1.10.3360.10">
    <property type="entry name" value="VPA0735-like domain"/>
    <property type="match status" value="1"/>
</dbReference>
<dbReference type="Gene3D" id="2.60.40.1610">
    <property type="entry name" value="Domain of unknown function DUF1254"/>
    <property type="match status" value="1"/>
</dbReference>
<feature type="domain" description="DUF1214" evidence="2">
    <location>
        <begin position="361"/>
        <end position="465"/>
    </location>
</feature>
<dbReference type="AlphaFoldDB" id="A0A1G9YQ16"/>
<name>A0A1G9YQ16_9PSED</name>
<dbReference type="Pfam" id="PF06742">
    <property type="entry name" value="DUF1214"/>
    <property type="match status" value="1"/>
</dbReference>
<protein>
    <submittedName>
        <fullName evidence="4">Uncharacterized conserved protein</fullName>
    </submittedName>
</protein>
<dbReference type="EMBL" id="FNIJ01000001">
    <property type="protein sequence ID" value="SDN11097.1"/>
    <property type="molecule type" value="Genomic_DNA"/>
</dbReference>
<reference evidence="5" key="1">
    <citation type="submission" date="2016-10" db="EMBL/GenBank/DDBJ databases">
        <authorList>
            <person name="Varghese N."/>
            <person name="Submissions S."/>
        </authorList>
    </citation>
    <scope>NUCLEOTIDE SEQUENCE [LARGE SCALE GENOMIC DNA]</scope>
    <source>
        <strain evidence="5">JCM 21621</strain>
    </source>
</reference>
<dbReference type="PANTHER" id="PTHR36509">
    <property type="entry name" value="BLL3101 PROTEIN"/>
    <property type="match status" value="1"/>
</dbReference>
<feature type="signal peptide" evidence="1">
    <location>
        <begin position="1"/>
        <end position="34"/>
    </location>
</feature>
<dbReference type="PANTHER" id="PTHR36509:SF3">
    <property type="entry name" value="SIGNAL PEPTIDE PROTEIN"/>
    <property type="match status" value="1"/>
</dbReference>
<evidence type="ECO:0000313" key="5">
    <source>
        <dbReference type="Proteomes" id="UP000242957"/>
    </source>
</evidence>
<feature type="chain" id="PRO_5017485323" evidence="1">
    <location>
        <begin position="35"/>
        <end position="482"/>
    </location>
</feature>
<dbReference type="Gene3D" id="2.60.120.600">
    <property type="entry name" value="Domain of unknown function DUF1214, C-terminal domain"/>
    <property type="match status" value="1"/>
</dbReference>
<sequence length="482" mass="53166">MSMLKKGRPALFAACLLSLGVAGAILPATSQATATTFTSEQLQERMLERRAVEAALWGMPLVNFDAMRQAYFRDAGAKYNDIMYWSGPSDWKNQTTTPNHSTIYVMFFSNLKDGPVVFDVPATSKASLYGATVDAWTAPQINVGTLGEDKGKGAKYLLLPPGFKGEAPAGYVPVQSATNNVYALLRVITKSVEKEDLADGVDYLKGIKVYPLADAAAPKAGRYIDIAGKVYDGIARFDSSFYESLARVVDEEVVQERDMTMMGQLRSLDIGKGLAFRPDARRKAMLERAIGEAHAYMMEGYDKTGKTIWAGKRQWRSLVPTDVAIPTRLSFIEGDRGLNVDERAYAWFGMFGPIVPPGPHFYLKTYETGKGEPLDGGQNYRLTIPANVPAKEFWSVDVYDAKTAGFIREAKVVGLDSYNKSMKQNADGTTDLYFGPTPPAGNEGNWISTKAGERFFTLFRIYGPDRDKLKGGWVLNDIEQIK</sequence>
<dbReference type="InterPro" id="IPR037050">
    <property type="entry name" value="DUF1254_sf"/>
</dbReference>